<dbReference type="Proteomes" id="UP000241808">
    <property type="component" value="Unassembled WGS sequence"/>
</dbReference>
<keyword evidence="4" id="KW-0949">S-adenosyl-L-methionine</keyword>
<keyword evidence="5" id="KW-0443">Lipid metabolism</keyword>
<organism evidence="7 8">
    <name type="scientific">Phreatobacter oligotrophus</name>
    <dbReference type="NCBI Taxonomy" id="1122261"/>
    <lineage>
        <taxon>Bacteria</taxon>
        <taxon>Pseudomonadati</taxon>
        <taxon>Pseudomonadota</taxon>
        <taxon>Alphaproteobacteria</taxon>
        <taxon>Hyphomicrobiales</taxon>
        <taxon>Phreatobacteraceae</taxon>
        <taxon>Phreatobacter</taxon>
    </lineage>
</organism>
<dbReference type="OrthoDB" id="9782855at2"/>
<evidence type="ECO:0000313" key="8">
    <source>
        <dbReference type="Proteomes" id="UP000241808"/>
    </source>
</evidence>
<proteinExistence type="inferred from homology"/>
<evidence type="ECO:0000313" key="7">
    <source>
        <dbReference type="EMBL" id="PTM57185.1"/>
    </source>
</evidence>
<evidence type="ECO:0000256" key="2">
    <source>
        <dbReference type="ARBA" id="ARBA00022603"/>
    </source>
</evidence>
<keyword evidence="3" id="KW-0808">Transferase</keyword>
<dbReference type="RefSeq" id="WP_108177008.1">
    <property type="nucleotide sequence ID" value="NZ_PZZL01000004.1"/>
</dbReference>
<comment type="caution">
    <text evidence="7">The sequence shown here is derived from an EMBL/GenBank/DDBJ whole genome shotgun (WGS) entry which is preliminary data.</text>
</comment>
<dbReference type="AlphaFoldDB" id="A0A2T4Z5N1"/>
<dbReference type="SUPFAM" id="SSF53335">
    <property type="entry name" value="S-adenosyl-L-methionine-dependent methyltransferases"/>
    <property type="match status" value="1"/>
</dbReference>
<evidence type="ECO:0000256" key="3">
    <source>
        <dbReference type="ARBA" id="ARBA00022679"/>
    </source>
</evidence>
<dbReference type="InterPro" id="IPR029063">
    <property type="entry name" value="SAM-dependent_MTases_sf"/>
</dbReference>
<dbReference type="GO" id="GO:0008610">
    <property type="term" value="P:lipid biosynthetic process"/>
    <property type="evidence" value="ECO:0007669"/>
    <property type="project" value="InterPro"/>
</dbReference>
<feature type="active site" evidence="6">
    <location>
        <position position="398"/>
    </location>
</feature>
<evidence type="ECO:0000256" key="6">
    <source>
        <dbReference type="PIRSR" id="PIRSR003085-1"/>
    </source>
</evidence>
<dbReference type="GO" id="GO:0032259">
    <property type="term" value="P:methylation"/>
    <property type="evidence" value="ECO:0007669"/>
    <property type="project" value="UniProtKB-KW"/>
</dbReference>
<dbReference type="GO" id="GO:0008168">
    <property type="term" value="F:methyltransferase activity"/>
    <property type="evidence" value="ECO:0007669"/>
    <property type="project" value="UniProtKB-KW"/>
</dbReference>
<protein>
    <submittedName>
        <fullName evidence="7">Cyclopropane-fatty-acyl-phospholipid synthase</fullName>
    </submittedName>
</protein>
<dbReference type="Pfam" id="PF02353">
    <property type="entry name" value="CMAS"/>
    <property type="match status" value="1"/>
</dbReference>
<evidence type="ECO:0000256" key="1">
    <source>
        <dbReference type="ARBA" id="ARBA00010815"/>
    </source>
</evidence>
<evidence type="ECO:0000256" key="4">
    <source>
        <dbReference type="ARBA" id="ARBA00022691"/>
    </source>
</evidence>
<evidence type="ECO:0000256" key="5">
    <source>
        <dbReference type="ARBA" id="ARBA00023098"/>
    </source>
</evidence>
<accession>A0A2T4Z5N1</accession>
<dbReference type="PIRSF" id="PIRSF003085">
    <property type="entry name" value="CMAS"/>
    <property type="match status" value="1"/>
</dbReference>
<dbReference type="CDD" id="cd02440">
    <property type="entry name" value="AdoMet_MTases"/>
    <property type="match status" value="1"/>
</dbReference>
<dbReference type="EMBL" id="PZZL01000004">
    <property type="protein sequence ID" value="PTM57185.1"/>
    <property type="molecule type" value="Genomic_DNA"/>
</dbReference>
<comment type="similarity">
    <text evidence="1">Belongs to the CFA/CMAS family.</text>
</comment>
<sequence length="417" mass="47879">MSITDQRHSFADTIEVTRDTLRRATAGLPSLLRLALGYPLAIRYGQLTMRLPDGRRLLFRGTEPGPQAEMIVNDFGFARRLILDGDLGFAEAFIRREWDTPDLSGFLNFFAVNMHAVRNLTRYNPLARLLHQLRHWRNRNTRSQARRNIAAHYDLGNAFYRAWLDPSMTYSSGLFVTGTETLEEAQLAKYRRLARELALKPDDHVLEIGCGWGGFAEVAAREFGAKVTGLTLSQEQFDYATERMARLGLSDRVTIKLQDYRDETGRYDAVASIEMFEAVGKEFWPTYFDRIAACLAPGGRAGLQVITIDESYWEGYQREIDFIRAYIFPGGMLPTPTHMRDLPRASGLTLDTDLSFGRDYARTLHDWADRFTASWPSLAPLGFDERFQRMWLYYLFYCEAGFNTGGIDVRQMVYRRT</sequence>
<name>A0A2T4Z5N1_9HYPH</name>
<keyword evidence="2" id="KW-0489">Methyltransferase</keyword>
<dbReference type="InterPro" id="IPR050723">
    <property type="entry name" value="CFA/CMAS"/>
</dbReference>
<dbReference type="InterPro" id="IPR003333">
    <property type="entry name" value="CMAS"/>
</dbReference>
<gene>
    <name evidence="7" type="ORF">C8P69_104235</name>
</gene>
<dbReference type="Gene3D" id="3.40.50.150">
    <property type="entry name" value="Vaccinia Virus protein VP39"/>
    <property type="match status" value="1"/>
</dbReference>
<dbReference type="PANTHER" id="PTHR43667">
    <property type="entry name" value="CYCLOPROPANE-FATTY-ACYL-PHOSPHOLIPID SYNTHASE"/>
    <property type="match status" value="1"/>
</dbReference>
<keyword evidence="8" id="KW-1185">Reference proteome</keyword>
<dbReference type="PANTHER" id="PTHR43667:SF2">
    <property type="entry name" value="FATTY ACID C-METHYL TRANSFERASE"/>
    <property type="match status" value="1"/>
</dbReference>
<reference evidence="7 8" key="1">
    <citation type="submission" date="2018-04" db="EMBL/GenBank/DDBJ databases">
        <title>Genomic Encyclopedia of Archaeal and Bacterial Type Strains, Phase II (KMG-II): from individual species to whole genera.</title>
        <authorList>
            <person name="Goeker M."/>
        </authorList>
    </citation>
    <scope>NUCLEOTIDE SEQUENCE [LARGE SCALE GENOMIC DNA]</scope>
    <source>
        <strain evidence="7 8">DSM 25521</strain>
    </source>
</reference>